<organism evidence="4 5">
    <name type="scientific">Thalassoglobus neptunius</name>
    <dbReference type="NCBI Taxonomy" id="1938619"/>
    <lineage>
        <taxon>Bacteria</taxon>
        <taxon>Pseudomonadati</taxon>
        <taxon>Planctomycetota</taxon>
        <taxon>Planctomycetia</taxon>
        <taxon>Planctomycetales</taxon>
        <taxon>Planctomycetaceae</taxon>
        <taxon>Thalassoglobus</taxon>
    </lineage>
</organism>
<sequence length="391" mass="42856">MYNVTLIPGDGVGPEITEATRKCIEATGVKIDWDFQECGIEVIEREGKVPDRVMDSVRKNGIALKAPITTPIGKGFRSVNVFLRQELNLFACVRPCKTYKGVRTYFEDSNVDLVLIRENSEDLYAGVEFQAGDDKTAKLIGQINEFATGKKINTREDTTGISIKPISYEGTRRIADFAFDYSVKQERKSLTSVCKANIMKFTDGLWYDETRAVALAYGAKFEWEELADGAAPDPELVGKVSDASNVSYMERLIDNMCMQLVQKPELYDVILTQNLYGDILSDLCAGLVGGLGVAPGANIGTEASIFEATHGSAPKYKGQNRVNPVALILSGKMMLDHLGEREAAAKLDRAVAAVIEEGKDVTYDMKADRNDPTAVGTQDMAEAICAKMRAE</sequence>
<comment type="caution">
    <text evidence="4">The sequence shown here is derived from an EMBL/GenBank/DDBJ whole genome shotgun (WGS) entry which is preliminary data.</text>
</comment>
<keyword evidence="5" id="KW-1185">Reference proteome</keyword>
<dbReference type="GO" id="GO:0004450">
    <property type="term" value="F:isocitrate dehydrogenase (NADP+) activity"/>
    <property type="evidence" value="ECO:0007669"/>
    <property type="project" value="UniProtKB-EC"/>
</dbReference>
<dbReference type="GO" id="GO:0006102">
    <property type="term" value="P:isocitrate metabolic process"/>
    <property type="evidence" value="ECO:0007669"/>
    <property type="project" value="TreeGrafter"/>
</dbReference>
<evidence type="ECO:0000259" key="3">
    <source>
        <dbReference type="SMART" id="SM01329"/>
    </source>
</evidence>
<name>A0A5C5X3T6_9PLAN</name>
<dbReference type="Pfam" id="PF00180">
    <property type="entry name" value="Iso_dh"/>
    <property type="match status" value="1"/>
</dbReference>
<feature type="domain" description="Isopropylmalate dehydrogenase-like" evidence="3">
    <location>
        <begin position="3"/>
        <end position="384"/>
    </location>
</feature>
<dbReference type="AlphaFoldDB" id="A0A5C5X3T6"/>
<dbReference type="SUPFAM" id="SSF53659">
    <property type="entry name" value="Isocitrate/Isopropylmalate dehydrogenase-like"/>
    <property type="match status" value="1"/>
</dbReference>
<dbReference type="GO" id="GO:0051287">
    <property type="term" value="F:NAD binding"/>
    <property type="evidence" value="ECO:0007669"/>
    <property type="project" value="InterPro"/>
</dbReference>
<dbReference type="EMBL" id="SIHI01000001">
    <property type="protein sequence ID" value="TWT57626.1"/>
    <property type="molecule type" value="Genomic_DNA"/>
</dbReference>
<dbReference type="SMART" id="SM01329">
    <property type="entry name" value="Iso_dh"/>
    <property type="match status" value="1"/>
</dbReference>
<comment type="similarity">
    <text evidence="1">Belongs to the isocitrate and isopropylmalate dehydrogenases family.</text>
</comment>
<dbReference type="Proteomes" id="UP000317243">
    <property type="component" value="Unassembled WGS sequence"/>
</dbReference>
<dbReference type="EC" id="1.1.1.42" evidence="4"/>
<dbReference type="InterPro" id="IPR024084">
    <property type="entry name" value="IsoPropMal-DH-like_dom"/>
</dbReference>
<dbReference type="OrthoDB" id="9806254at2"/>
<evidence type="ECO:0000313" key="4">
    <source>
        <dbReference type="EMBL" id="TWT57626.1"/>
    </source>
</evidence>
<evidence type="ECO:0000256" key="2">
    <source>
        <dbReference type="ARBA" id="ARBA00023002"/>
    </source>
</evidence>
<dbReference type="PANTHER" id="PTHR11835:SF34">
    <property type="entry name" value="ISOCITRATE DEHYDROGENASE [NAD] SUBUNIT ALPHA, MITOCHONDRIAL"/>
    <property type="match status" value="1"/>
</dbReference>
<dbReference type="RefSeq" id="WP_146507442.1">
    <property type="nucleotide sequence ID" value="NZ_SIHI01000001.1"/>
</dbReference>
<dbReference type="GO" id="GO:0004449">
    <property type="term" value="F:isocitrate dehydrogenase (NAD+) activity"/>
    <property type="evidence" value="ECO:0007669"/>
    <property type="project" value="TreeGrafter"/>
</dbReference>
<dbReference type="PROSITE" id="PS00470">
    <property type="entry name" value="IDH_IMDH"/>
    <property type="match status" value="1"/>
</dbReference>
<reference evidence="4 5" key="1">
    <citation type="submission" date="2019-02" db="EMBL/GenBank/DDBJ databases">
        <title>Deep-cultivation of Planctomycetes and their phenomic and genomic characterization uncovers novel biology.</title>
        <authorList>
            <person name="Wiegand S."/>
            <person name="Jogler M."/>
            <person name="Boedeker C."/>
            <person name="Pinto D."/>
            <person name="Vollmers J."/>
            <person name="Rivas-Marin E."/>
            <person name="Kohn T."/>
            <person name="Peeters S.H."/>
            <person name="Heuer A."/>
            <person name="Rast P."/>
            <person name="Oberbeckmann S."/>
            <person name="Bunk B."/>
            <person name="Jeske O."/>
            <person name="Meyerdierks A."/>
            <person name="Storesund J.E."/>
            <person name="Kallscheuer N."/>
            <person name="Luecker S."/>
            <person name="Lage O.M."/>
            <person name="Pohl T."/>
            <person name="Merkel B.J."/>
            <person name="Hornburger P."/>
            <person name="Mueller R.-W."/>
            <person name="Bruemmer F."/>
            <person name="Labrenz M."/>
            <person name="Spormann A.M."/>
            <person name="Op Den Camp H."/>
            <person name="Overmann J."/>
            <person name="Amann R."/>
            <person name="Jetten M.S.M."/>
            <person name="Mascher T."/>
            <person name="Medema M.H."/>
            <person name="Devos D.P."/>
            <person name="Kaster A.-K."/>
            <person name="Ovreas L."/>
            <person name="Rohde M."/>
            <person name="Galperin M.Y."/>
            <person name="Jogler C."/>
        </authorList>
    </citation>
    <scope>NUCLEOTIDE SEQUENCE [LARGE SCALE GENOMIC DNA]</scope>
    <source>
        <strain evidence="4 5">KOR42</strain>
    </source>
</reference>
<proteinExistence type="inferred from homology"/>
<evidence type="ECO:0000313" key="5">
    <source>
        <dbReference type="Proteomes" id="UP000317243"/>
    </source>
</evidence>
<dbReference type="GO" id="GO:0000287">
    <property type="term" value="F:magnesium ion binding"/>
    <property type="evidence" value="ECO:0007669"/>
    <property type="project" value="InterPro"/>
</dbReference>
<protein>
    <submittedName>
        <fullName evidence="4">Isocitrate dehydrogenase [NADP]</fullName>
        <ecNumber evidence="4">1.1.1.42</ecNumber>
    </submittedName>
</protein>
<dbReference type="PANTHER" id="PTHR11835">
    <property type="entry name" value="DECARBOXYLATING DEHYDROGENASES-ISOCITRATE, ISOPROPYLMALATE, TARTRATE"/>
    <property type="match status" value="1"/>
</dbReference>
<keyword evidence="2 4" id="KW-0560">Oxidoreductase</keyword>
<dbReference type="GO" id="GO:0006099">
    <property type="term" value="P:tricarboxylic acid cycle"/>
    <property type="evidence" value="ECO:0007669"/>
    <property type="project" value="TreeGrafter"/>
</dbReference>
<accession>A0A5C5X3T6</accession>
<dbReference type="InterPro" id="IPR019818">
    <property type="entry name" value="IsoCit/isopropylmalate_DH_CS"/>
</dbReference>
<gene>
    <name evidence="4" type="primary">icd</name>
    <name evidence="4" type="ORF">KOR42_09880</name>
</gene>
<evidence type="ECO:0000256" key="1">
    <source>
        <dbReference type="ARBA" id="ARBA00007769"/>
    </source>
</evidence>
<dbReference type="Gene3D" id="3.40.718.10">
    <property type="entry name" value="Isopropylmalate Dehydrogenase"/>
    <property type="match status" value="1"/>
</dbReference>